<dbReference type="AlphaFoldDB" id="A0A941EU55"/>
<reference evidence="2" key="1">
    <citation type="submission" date="2021-04" db="EMBL/GenBank/DDBJ databases">
        <title>Genome based classification of Actinospica acidithermotolerans sp. nov., an actinobacterium isolated from an Indonesian hot spring.</title>
        <authorList>
            <person name="Kusuma A.B."/>
            <person name="Putra K.E."/>
            <person name="Nafisah S."/>
            <person name="Loh J."/>
            <person name="Nouioui I."/>
            <person name="Goodfellow M."/>
        </authorList>
    </citation>
    <scope>NUCLEOTIDE SEQUENCE</scope>
    <source>
        <strain evidence="2">CSCA 57</strain>
    </source>
</reference>
<sequence>MHSTLGELVQDIASVPKGLTVYAAQSPAQLTSDSVIELLDDGADARPDLTYVLEVELIRDVIETWSQWRGGRTPSVDEAVQAVAYYADNDAYLTTE</sequence>
<name>A0A941EU55_9ACTN</name>
<feature type="domain" description="DUF7716" evidence="1">
    <location>
        <begin position="44"/>
        <end position="94"/>
    </location>
</feature>
<dbReference type="RefSeq" id="WP_212531813.1">
    <property type="nucleotide sequence ID" value="NZ_JAGSOG010000197.1"/>
</dbReference>
<proteinExistence type="predicted"/>
<comment type="caution">
    <text evidence="2">The sequence shown here is derived from an EMBL/GenBank/DDBJ whole genome shotgun (WGS) entry which is preliminary data.</text>
</comment>
<dbReference type="EMBL" id="JAGSOG010000197">
    <property type="protein sequence ID" value="MBR7837346.1"/>
    <property type="molecule type" value="Genomic_DNA"/>
</dbReference>
<organism evidence="2 3">
    <name type="scientific">Actinospica durhamensis</name>
    <dbReference type="NCBI Taxonomy" id="1508375"/>
    <lineage>
        <taxon>Bacteria</taxon>
        <taxon>Bacillati</taxon>
        <taxon>Actinomycetota</taxon>
        <taxon>Actinomycetes</taxon>
        <taxon>Catenulisporales</taxon>
        <taxon>Actinospicaceae</taxon>
        <taxon>Actinospica</taxon>
    </lineage>
</organism>
<evidence type="ECO:0000259" key="1">
    <source>
        <dbReference type="Pfam" id="PF24832"/>
    </source>
</evidence>
<evidence type="ECO:0000313" key="3">
    <source>
        <dbReference type="Proteomes" id="UP000675781"/>
    </source>
</evidence>
<dbReference type="Proteomes" id="UP000675781">
    <property type="component" value="Unassembled WGS sequence"/>
</dbReference>
<dbReference type="Pfam" id="PF24832">
    <property type="entry name" value="DUF7716"/>
    <property type="match status" value="1"/>
</dbReference>
<protein>
    <recommendedName>
        <fullName evidence="1">DUF7716 domain-containing protein</fullName>
    </recommendedName>
</protein>
<evidence type="ECO:0000313" key="2">
    <source>
        <dbReference type="EMBL" id="MBR7837346.1"/>
    </source>
</evidence>
<dbReference type="InterPro" id="IPR056133">
    <property type="entry name" value="DUF7716"/>
</dbReference>
<accession>A0A941EU55</accession>
<keyword evidence="3" id="KW-1185">Reference proteome</keyword>
<gene>
    <name evidence="2" type="ORF">KDL01_28970</name>
</gene>